<proteinExistence type="predicted"/>
<comment type="caution">
    <text evidence="2">The sequence shown here is derived from an EMBL/GenBank/DDBJ whole genome shotgun (WGS) entry which is preliminary data.</text>
</comment>
<sequence>MSLTLAACLTQLSENQKTSVEITEHYLQQIAEINPRLNAYLHVCSDGALQAAHAVDKLRAQYPQALGRLAGAPISVKDLFDTSFAPTSYGNARFRQHRPSMSAIAIQRLQDAQAIILGKTHLHEFAYGVTNENPHFGPARNPVDEARMTGGSSGGSASSVRADLAVASVGTDTGGSVRIPAAFTGVVGYKPTHGYIPLEGAFPLAPTLDHIGPITHTVEDAAILTDVLAQTETAHSLVHQLRSPRAQRLRVGVPQSFVDRYATDAIGQAFEACIALLCKQGVIEVHTFDFPMPTDEIGVHQANIMGAEAFAHHAEDLVSHAQTYGEDVFERLMAAADITAKDYIRALDFRRYLQSFCTDILTDNDVILLPTTPMTAPIIGTVTIQVHGNEVPLRQLMTRFTNPWNLTGFPAITLPAGTIAGLPFGLQMVRRWGHDGRLLRDAAYIERHICHT</sequence>
<organism evidence="2 3">
    <name type="scientific">Alicyclobacillus fodiniaquatilis</name>
    <dbReference type="NCBI Taxonomy" id="1661150"/>
    <lineage>
        <taxon>Bacteria</taxon>
        <taxon>Bacillati</taxon>
        <taxon>Bacillota</taxon>
        <taxon>Bacilli</taxon>
        <taxon>Bacillales</taxon>
        <taxon>Alicyclobacillaceae</taxon>
        <taxon>Alicyclobacillus</taxon>
    </lineage>
</organism>
<keyword evidence="3" id="KW-1185">Reference proteome</keyword>
<accession>A0ABW4JQ23</accession>
<dbReference type="InterPro" id="IPR000120">
    <property type="entry name" value="Amidase"/>
</dbReference>
<dbReference type="InterPro" id="IPR036928">
    <property type="entry name" value="AS_sf"/>
</dbReference>
<reference evidence="3" key="1">
    <citation type="journal article" date="2019" name="Int. J. Syst. Evol. Microbiol.">
        <title>The Global Catalogue of Microorganisms (GCM) 10K type strain sequencing project: providing services to taxonomists for standard genome sequencing and annotation.</title>
        <authorList>
            <consortium name="The Broad Institute Genomics Platform"/>
            <consortium name="The Broad Institute Genome Sequencing Center for Infectious Disease"/>
            <person name="Wu L."/>
            <person name="Ma J."/>
        </authorList>
    </citation>
    <scope>NUCLEOTIDE SEQUENCE [LARGE SCALE GENOMIC DNA]</scope>
    <source>
        <strain evidence="3">CGMCC 1.12286</strain>
    </source>
</reference>
<protein>
    <submittedName>
        <fullName evidence="2">Amidase</fullName>
    </submittedName>
</protein>
<feature type="domain" description="Amidase" evidence="1">
    <location>
        <begin position="21"/>
        <end position="439"/>
    </location>
</feature>
<gene>
    <name evidence="2" type="ORF">ACFSB2_21535</name>
</gene>
<dbReference type="Pfam" id="PF01425">
    <property type="entry name" value="Amidase"/>
    <property type="match status" value="1"/>
</dbReference>
<dbReference type="Gene3D" id="3.90.1300.10">
    <property type="entry name" value="Amidase signature (AS) domain"/>
    <property type="match status" value="1"/>
</dbReference>
<evidence type="ECO:0000313" key="3">
    <source>
        <dbReference type="Proteomes" id="UP001597079"/>
    </source>
</evidence>
<dbReference type="EMBL" id="JBHUCX010000092">
    <property type="protein sequence ID" value="MFD1677258.1"/>
    <property type="molecule type" value="Genomic_DNA"/>
</dbReference>
<dbReference type="RefSeq" id="WP_377945168.1">
    <property type="nucleotide sequence ID" value="NZ_JBHUCX010000092.1"/>
</dbReference>
<dbReference type="SUPFAM" id="SSF75304">
    <property type="entry name" value="Amidase signature (AS) enzymes"/>
    <property type="match status" value="1"/>
</dbReference>
<name>A0ABW4JQ23_9BACL</name>
<dbReference type="PANTHER" id="PTHR11895:SF176">
    <property type="entry name" value="AMIDASE AMID-RELATED"/>
    <property type="match status" value="1"/>
</dbReference>
<evidence type="ECO:0000313" key="2">
    <source>
        <dbReference type="EMBL" id="MFD1677258.1"/>
    </source>
</evidence>
<dbReference type="InterPro" id="IPR023631">
    <property type="entry name" value="Amidase_dom"/>
</dbReference>
<dbReference type="Proteomes" id="UP001597079">
    <property type="component" value="Unassembled WGS sequence"/>
</dbReference>
<dbReference type="PANTHER" id="PTHR11895">
    <property type="entry name" value="TRANSAMIDASE"/>
    <property type="match status" value="1"/>
</dbReference>
<evidence type="ECO:0000259" key="1">
    <source>
        <dbReference type="Pfam" id="PF01425"/>
    </source>
</evidence>